<feature type="transmembrane region" description="Helical" evidence="1">
    <location>
        <begin position="24"/>
        <end position="44"/>
    </location>
</feature>
<sequence length="80" mass="8937">MPGVFLSVGVSIRSARFAPLFLRWLIYGFRIRLAFSFVAIAASAQTLPHDARRVDSILGKIGHASIIDRRANLSERIGRR</sequence>
<dbReference type="EMBL" id="JBEPMY010000013">
    <property type="protein sequence ID" value="MET3756903.1"/>
    <property type="molecule type" value="Genomic_DNA"/>
</dbReference>
<comment type="caution">
    <text evidence="2">The sequence shown here is derived from an EMBL/GenBank/DDBJ whole genome shotgun (WGS) entry which is preliminary data.</text>
</comment>
<reference evidence="2 3" key="1">
    <citation type="submission" date="2024-06" db="EMBL/GenBank/DDBJ databases">
        <title>Genomic Encyclopedia of Type Strains, Phase IV (KMG-IV): sequencing the most valuable type-strain genomes for metagenomic binning, comparative biology and taxonomic classification.</title>
        <authorList>
            <person name="Goeker M."/>
        </authorList>
    </citation>
    <scope>NUCLEOTIDE SEQUENCE [LARGE SCALE GENOMIC DNA]</scope>
    <source>
        <strain evidence="2 3">DSM 29288</strain>
    </source>
</reference>
<keyword evidence="1" id="KW-0812">Transmembrane</keyword>
<accession>A0ABV2MKC3</accession>
<proteinExistence type="predicted"/>
<name>A0ABV2MKC3_9HYPH</name>
<keyword evidence="3" id="KW-1185">Reference proteome</keyword>
<gene>
    <name evidence="2" type="ORF">ABID08_004281</name>
</gene>
<organism evidence="2 3">
    <name type="scientific">Rhizobium binae</name>
    <dbReference type="NCBI Taxonomy" id="1138190"/>
    <lineage>
        <taxon>Bacteria</taxon>
        <taxon>Pseudomonadati</taxon>
        <taxon>Pseudomonadota</taxon>
        <taxon>Alphaproteobacteria</taxon>
        <taxon>Hyphomicrobiales</taxon>
        <taxon>Rhizobiaceae</taxon>
        <taxon>Rhizobium/Agrobacterium group</taxon>
        <taxon>Rhizobium</taxon>
    </lineage>
</organism>
<keyword evidence="1" id="KW-0472">Membrane</keyword>
<evidence type="ECO:0000313" key="2">
    <source>
        <dbReference type="EMBL" id="MET3756903.1"/>
    </source>
</evidence>
<keyword evidence="1" id="KW-1133">Transmembrane helix</keyword>
<dbReference type="GeneID" id="91150189"/>
<dbReference type="RefSeq" id="WP_168298162.1">
    <property type="nucleotide sequence ID" value="NZ_CP071604.1"/>
</dbReference>
<dbReference type="Proteomes" id="UP001549077">
    <property type="component" value="Unassembled WGS sequence"/>
</dbReference>
<evidence type="ECO:0000256" key="1">
    <source>
        <dbReference type="SAM" id="Phobius"/>
    </source>
</evidence>
<evidence type="ECO:0000313" key="3">
    <source>
        <dbReference type="Proteomes" id="UP001549077"/>
    </source>
</evidence>
<protein>
    <submittedName>
        <fullName evidence="2">Uncharacterized protein</fullName>
    </submittedName>
</protein>